<feature type="transmembrane region" description="Helical" evidence="1">
    <location>
        <begin position="520"/>
        <end position="539"/>
    </location>
</feature>
<feature type="transmembrane region" description="Helical" evidence="1">
    <location>
        <begin position="408"/>
        <end position="432"/>
    </location>
</feature>
<evidence type="ECO:0000313" key="3">
    <source>
        <dbReference type="Proteomes" id="UP001614394"/>
    </source>
</evidence>
<keyword evidence="3" id="KW-1185">Reference proteome</keyword>
<keyword evidence="1" id="KW-0472">Membrane</keyword>
<keyword evidence="1" id="KW-0812">Transmembrane</keyword>
<feature type="transmembrane region" description="Helical" evidence="1">
    <location>
        <begin position="475"/>
        <end position="500"/>
    </location>
</feature>
<organism evidence="2 3">
    <name type="scientific">Streptomyces fildesensis</name>
    <dbReference type="NCBI Taxonomy" id="375757"/>
    <lineage>
        <taxon>Bacteria</taxon>
        <taxon>Bacillati</taxon>
        <taxon>Actinomycetota</taxon>
        <taxon>Actinomycetes</taxon>
        <taxon>Kitasatosporales</taxon>
        <taxon>Streptomycetaceae</taxon>
        <taxon>Streptomyces</taxon>
    </lineage>
</organism>
<feature type="transmembrane region" description="Helical" evidence="1">
    <location>
        <begin position="36"/>
        <end position="59"/>
    </location>
</feature>
<comment type="caution">
    <text evidence="2">The sequence shown here is derived from an EMBL/GenBank/DDBJ whole genome shotgun (WGS) entry which is preliminary data.</text>
</comment>
<feature type="transmembrane region" description="Helical" evidence="1">
    <location>
        <begin position="357"/>
        <end position="375"/>
    </location>
</feature>
<feature type="transmembrane region" description="Helical" evidence="1">
    <location>
        <begin position="308"/>
        <end position="327"/>
    </location>
</feature>
<feature type="transmembrane region" description="Helical" evidence="1">
    <location>
        <begin position="201"/>
        <end position="220"/>
    </location>
</feature>
<feature type="transmembrane region" description="Helical" evidence="1">
    <location>
        <begin position="167"/>
        <end position="189"/>
    </location>
</feature>
<keyword evidence="1" id="KW-1133">Transmembrane helix</keyword>
<feature type="transmembrane region" description="Helical" evidence="1">
    <location>
        <begin position="137"/>
        <end position="161"/>
    </location>
</feature>
<accession>A0ABW8C9C7</accession>
<name>A0ABW8C9C7_9ACTN</name>
<evidence type="ECO:0000313" key="2">
    <source>
        <dbReference type="EMBL" id="MFI9101986.1"/>
    </source>
</evidence>
<evidence type="ECO:0000256" key="1">
    <source>
        <dbReference type="SAM" id="Phobius"/>
    </source>
</evidence>
<protein>
    <submittedName>
        <fullName evidence="2">ABC transporter permease</fullName>
    </submittedName>
</protein>
<dbReference type="Proteomes" id="UP001614394">
    <property type="component" value="Unassembled WGS sequence"/>
</dbReference>
<feature type="transmembrane region" description="Helical" evidence="1">
    <location>
        <begin position="251"/>
        <end position="272"/>
    </location>
</feature>
<proteinExistence type="predicted"/>
<gene>
    <name evidence="2" type="ORF">ACIGXA_15830</name>
</gene>
<dbReference type="RefSeq" id="WP_399649053.1">
    <property type="nucleotide sequence ID" value="NZ_JBITYG010000004.1"/>
</dbReference>
<reference evidence="2 3" key="1">
    <citation type="submission" date="2024-10" db="EMBL/GenBank/DDBJ databases">
        <title>The Natural Products Discovery Center: Release of the First 8490 Sequenced Strains for Exploring Actinobacteria Biosynthetic Diversity.</title>
        <authorList>
            <person name="Kalkreuter E."/>
            <person name="Kautsar S.A."/>
            <person name="Yang D."/>
            <person name="Bader C.D."/>
            <person name="Teijaro C.N."/>
            <person name="Fluegel L."/>
            <person name="Davis C.M."/>
            <person name="Simpson J.R."/>
            <person name="Lauterbach L."/>
            <person name="Steele A.D."/>
            <person name="Gui C."/>
            <person name="Meng S."/>
            <person name="Li G."/>
            <person name="Viehrig K."/>
            <person name="Ye F."/>
            <person name="Su P."/>
            <person name="Kiefer A.F."/>
            <person name="Nichols A."/>
            <person name="Cepeda A.J."/>
            <person name="Yan W."/>
            <person name="Fan B."/>
            <person name="Jiang Y."/>
            <person name="Adhikari A."/>
            <person name="Zheng C.-J."/>
            <person name="Schuster L."/>
            <person name="Cowan T.M."/>
            <person name="Smanski M.J."/>
            <person name="Chevrette M.G."/>
            <person name="De Carvalho L.P.S."/>
            <person name="Shen B."/>
        </authorList>
    </citation>
    <scope>NUCLEOTIDE SEQUENCE [LARGE SCALE GENOMIC DNA]</scope>
    <source>
        <strain evidence="2 3">NPDC053399</strain>
    </source>
</reference>
<feature type="transmembrane region" description="Helical" evidence="1">
    <location>
        <begin position="444"/>
        <end position="468"/>
    </location>
</feature>
<feature type="transmembrane region" description="Helical" evidence="1">
    <location>
        <begin position="93"/>
        <end position="116"/>
    </location>
</feature>
<dbReference type="EMBL" id="JBITYG010000004">
    <property type="protein sequence ID" value="MFI9101986.1"/>
    <property type="molecule type" value="Genomic_DNA"/>
</dbReference>
<sequence>MSAVDVGVPVHGTGTTTGTGVLTRLALRRDRIMIPAWVYALTAAVLSTCLSLDTLYGTLKERTDFARSMNVNSSLRALYGPAFSGESIGALTAWRMGCIGAALTGLMSILIVVRHTREEEESGRQELLSSGVVGRRAPLTAGLLTALTANAVLALAVAAALTVLGQSVAGSAALGLALAGSGLMFAGVAAVTAQLTASARVAKGLAGAVLGLAFLLRASGDAASADASSPLVWASPLGWTENLRPFAGDRWWVLGLVAAFTAVTTGTGYVLVARRDLGAGLLPARPGPAEGAASLNGPFALAWRLQRGALYSWAAGFAVAGALYGSVGNSISGIVEDNAQLGDMVRRMGGPGALTDSFFATAMGLLGMLAAAYAVQSTLRLRSEETGRLAEPLLANAVGRVRWACSHLVFPALGTLVLLAVGGASAGLAYGATIGDISGQLPTLTGAALAQAPAVWVTAALALVLFGWMPKASAAAWGVFAAFLLCGQLGPVLHLPQLMLDLSPFTHLPKAPGGHQEAAPYLWLVLVAAVVAAVGLTGFRRRDLAGD</sequence>